<evidence type="ECO:0000256" key="2">
    <source>
        <dbReference type="ARBA" id="ARBA00023140"/>
    </source>
</evidence>
<accession>A0ABX1R3V7</accession>
<dbReference type="Pfam" id="PF00378">
    <property type="entry name" value="ECH_1"/>
    <property type="match status" value="1"/>
</dbReference>
<dbReference type="InterPro" id="IPR029045">
    <property type="entry name" value="ClpP/crotonase-like_dom_sf"/>
</dbReference>
<dbReference type="InterPro" id="IPR001753">
    <property type="entry name" value="Enoyl-CoA_hydra/iso"/>
</dbReference>
<proteinExistence type="predicted"/>
<gene>
    <name evidence="4" type="ORF">HCJ96_13940</name>
</gene>
<dbReference type="CDD" id="cd06558">
    <property type="entry name" value="crotonase-like"/>
    <property type="match status" value="1"/>
</dbReference>
<evidence type="ECO:0000313" key="4">
    <source>
        <dbReference type="EMBL" id="NMH61129.1"/>
    </source>
</evidence>
<evidence type="ECO:0000313" key="5">
    <source>
        <dbReference type="Proteomes" id="UP000709336"/>
    </source>
</evidence>
<evidence type="ECO:0000256" key="1">
    <source>
        <dbReference type="ARBA" id="ARBA00004275"/>
    </source>
</evidence>
<dbReference type="Gene3D" id="3.90.226.10">
    <property type="entry name" value="2-enoyl-CoA Hydratase, Chain A, domain 1"/>
    <property type="match status" value="1"/>
</dbReference>
<dbReference type="RefSeq" id="WP_169211681.1">
    <property type="nucleotide sequence ID" value="NZ_JAATNW010000007.1"/>
</dbReference>
<keyword evidence="2" id="KW-0576">Peroxisome</keyword>
<dbReference type="PANTHER" id="PTHR43684">
    <property type="match status" value="1"/>
</dbReference>
<comment type="subcellular location">
    <subcellularLocation>
        <location evidence="1">Peroxisome</location>
    </subcellularLocation>
</comment>
<protein>
    <submittedName>
        <fullName evidence="4">Enoyl-CoA hydratase</fullName>
    </submittedName>
</protein>
<sequence>MSIEINVDKGVMRLTLDRENKKNSLTRDMYRKLAQAITQARSDENVRVIRIDGAGSCFTAGNDIHDFANQSQSENVTDTVAFMQALVECEKIVVAQVHGMAVGIGTTMLLHCDLVYCAPDTRFVLPFINLGLVPEYASSYVLPRLAGRRKASEWLMLGEPFDAREAITFGLVSRIIESDMLEGTVSAICQSLVEKPAFALTQTKQLMANETDAIQQQMNTELDVFLEAMATESAKEAFSAFLEKRPVDRTKFK</sequence>
<evidence type="ECO:0000256" key="3">
    <source>
        <dbReference type="ARBA" id="ARBA00023235"/>
    </source>
</evidence>
<comment type="caution">
    <text evidence="4">The sequence shown here is derived from an EMBL/GenBank/DDBJ whole genome shotgun (WGS) entry which is preliminary data.</text>
</comment>
<organism evidence="4 5">
    <name type="scientific">Alteromonas ponticola</name>
    <dbReference type="NCBI Taxonomy" id="2720613"/>
    <lineage>
        <taxon>Bacteria</taxon>
        <taxon>Pseudomonadati</taxon>
        <taxon>Pseudomonadota</taxon>
        <taxon>Gammaproteobacteria</taxon>
        <taxon>Alteromonadales</taxon>
        <taxon>Alteromonadaceae</taxon>
        <taxon>Alteromonas/Salinimonas group</taxon>
        <taxon>Alteromonas</taxon>
    </lineage>
</organism>
<keyword evidence="5" id="KW-1185">Reference proteome</keyword>
<keyword evidence="3" id="KW-0413">Isomerase</keyword>
<dbReference type="Proteomes" id="UP000709336">
    <property type="component" value="Unassembled WGS sequence"/>
</dbReference>
<name>A0ABX1R3V7_9ALTE</name>
<reference evidence="4 5" key="1">
    <citation type="submission" date="2020-03" db="EMBL/GenBank/DDBJ databases">
        <title>Alteromonas ponticola sp. nov., isolated from seawater.</title>
        <authorList>
            <person name="Yoon J.-H."/>
            <person name="Kim Y.-O."/>
        </authorList>
    </citation>
    <scope>NUCLEOTIDE SEQUENCE [LARGE SCALE GENOMIC DNA]</scope>
    <source>
        <strain evidence="4 5">MYP5</strain>
    </source>
</reference>
<dbReference type="EMBL" id="JAATNW010000007">
    <property type="protein sequence ID" value="NMH61129.1"/>
    <property type="molecule type" value="Genomic_DNA"/>
</dbReference>
<dbReference type="PANTHER" id="PTHR43684:SF1">
    <property type="entry name" value="ENOYL-COA DELTA ISOMERASE 2"/>
    <property type="match status" value="1"/>
</dbReference>
<dbReference type="InterPro" id="IPR051053">
    <property type="entry name" value="ECH/Chromodomain_protein"/>
</dbReference>
<dbReference type="SUPFAM" id="SSF52096">
    <property type="entry name" value="ClpP/crotonase"/>
    <property type="match status" value="1"/>
</dbReference>